<evidence type="ECO:0000313" key="2">
    <source>
        <dbReference type="Proteomes" id="UP000478052"/>
    </source>
</evidence>
<gene>
    <name evidence="1" type="ORF">FWK35_00024940</name>
</gene>
<sequence length="154" mass="17462">MPINERWLRFSQINKDSSCRKLGSISTRHFRRIVQTAKKKYAAFEILPQNKTIPLAINSSDTIQVETLPIINNVSSSNDCDSSSICDKLRQWILQHKISHNGVNSLLGILISEGIKVPKDVRTLMNTPKTKEFTNITNGSYIHLGLQNMIENLK</sequence>
<comment type="caution">
    <text evidence="1">The sequence shown here is derived from an EMBL/GenBank/DDBJ whole genome shotgun (WGS) entry which is preliminary data.</text>
</comment>
<dbReference type="OrthoDB" id="7431418at2759"/>
<protein>
    <submittedName>
        <fullName evidence="1">DUF4806 domain-containing protein</fullName>
    </submittedName>
</protein>
<name>A0A6G0WX94_APHCR</name>
<proteinExistence type="predicted"/>
<organism evidence="1 2">
    <name type="scientific">Aphis craccivora</name>
    <name type="common">Cowpea aphid</name>
    <dbReference type="NCBI Taxonomy" id="307492"/>
    <lineage>
        <taxon>Eukaryota</taxon>
        <taxon>Metazoa</taxon>
        <taxon>Ecdysozoa</taxon>
        <taxon>Arthropoda</taxon>
        <taxon>Hexapoda</taxon>
        <taxon>Insecta</taxon>
        <taxon>Pterygota</taxon>
        <taxon>Neoptera</taxon>
        <taxon>Paraneoptera</taxon>
        <taxon>Hemiptera</taxon>
        <taxon>Sternorrhyncha</taxon>
        <taxon>Aphidomorpha</taxon>
        <taxon>Aphidoidea</taxon>
        <taxon>Aphididae</taxon>
        <taxon>Aphidini</taxon>
        <taxon>Aphis</taxon>
        <taxon>Aphis</taxon>
    </lineage>
</organism>
<evidence type="ECO:0000313" key="1">
    <source>
        <dbReference type="EMBL" id="KAF0732197.1"/>
    </source>
</evidence>
<accession>A0A6G0WX94</accession>
<keyword evidence="2" id="KW-1185">Reference proteome</keyword>
<dbReference type="Proteomes" id="UP000478052">
    <property type="component" value="Unassembled WGS sequence"/>
</dbReference>
<reference evidence="1 2" key="1">
    <citation type="submission" date="2019-08" db="EMBL/GenBank/DDBJ databases">
        <title>Whole genome of Aphis craccivora.</title>
        <authorList>
            <person name="Voronova N.V."/>
            <person name="Shulinski R.S."/>
            <person name="Bandarenka Y.V."/>
            <person name="Zhorov D.G."/>
            <person name="Warner D."/>
        </authorList>
    </citation>
    <scope>NUCLEOTIDE SEQUENCE [LARGE SCALE GENOMIC DNA]</scope>
    <source>
        <strain evidence="1">180601</strain>
        <tissue evidence="1">Whole Body</tissue>
    </source>
</reference>
<dbReference type="EMBL" id="VUJU01008339">
    <property type="protein sequence ID" value="KAF0732197.1"/>
    <property type="molecule type" value="Genomic_DNA"/>
</dbReference>
<dbReference type="AlphaFoldDB" id="A0A6G0WX94"/>